<gene>
    <name evidence="1" type="ORF">I5M32_08000</name>
</gene>
<comment type="caution">
    <text evidence="1">The sequence shown here is derived from an EMBL/GenBank/DDBJ whole genome shotgun (WGS) entry which is preliminary data.</text>
</comment>
<keyword evidence="2" id="KW-1185">Reference proteome</keyword>
<organism evidence="1 2">
    <name type="scientific">Pedobacter segetis</name>
    <dbReference type="NCBI Taxonomy" id="2793069"/>
    <lineage>
        <taxon>Bacteria</taxon>
        <taxon>Pseudomonadati</taxon>
        <taxon>Bacteroidota</taxon>
        <taxon>Sphingobacteriia</taxon>
        <taxon>Sphingobacteriales</taxon>
        <taxon>Sphingobacteriaceae</taxon>
        <taxon>Pedobacter</taxon>
    </lineage>
</organism>
<dbReference type="Proteomes" id="UP000660024">
    <property type="component" value="Unassembled WGS sequence"/>
</dbReference>
<evidence type="ECO:0000313" key="1">
    <source>
        <dbReference type="EMBL" id="MBK0382900.1"/>
    </source>
</evidence>
<name>A0ABS1BJ54_9SPHI</name>
<accession>A0ABS1BJ54</accession>
<reference evidence="1 2" key="1">
    <citation type="submission" date="2020-12" db="EMBL/GenBank/DDBJ databases">
        <title>Bacterial novel species Pedobacter sp. SD-b isolated from soil.</title>
        <authorList>
            <person name="Jung H.-Y."/>
        </authorList>
    </citation>
    <scope>NUCLEOTIDE SEQUENCE [LARGE SCALE GENOMIC DNA]</scope>
    <source>
        <strain evidence="1 2">SD-b</strain>
    </source>
</reference>
<sequence length="113" mass="13295">MLKKNVLKIQLFRTDVQDCRSDSSGLTAYSRKRLLIDFLNIIFKGTVLKEIFIRIYTGQIYTREIEATEGKISLPHIILLKKCWLLNLDYSTFIIGHGFRPIFFILFFNCDQN</sequence>
<evidence type="ECO:0000313" key="2">
    <source>
        <dbReference type="Proteomes" id="UP000660024"/>
    </source>
</evidence>
<dbReference type="EMBL" id="JAEHFY010000009">
    <property type="protein sequence ID" value="MBK0382900.1"/>
    <property type="molecule type" value="Genomic_DNA"/>
</dbReference>
<protein>
    <submittedName>
        <fullName evidence="1">Uncharacterized protein</fullName>
    </submittedName>
</protein>
<dbReference type="RefSeq" id="WP_200585697.1">
    <property type="nucleotide sequence ID" value="NZ_JAEHFY010000009.1"/>
</dbReference>
<proteinExistence type="predicted"/>